<dbReference type="SUPFAM" id="SSF46955">
    <property type="entry name" value="Putative DNA-binding domain"/>
    <property type="match status" value="1"/>
</dbReference>
<dbReference type="AlphaFoldDB" id="A0A7X4LLM5"/>
<protein>
    <submittedName>
        <fullName evidence="2">AlpA family phage regulatory protein</fullName>
    </submittedName>
</protein>
<accession>A0A7X4LLM5</accession>
<organism evidence="2 3">
    <name type="scientific">Vibrio eleionomae</name>
    <dbReference type="NCBI Taxonomy" id="2653505"/>
    <lineage>
        <taxon>Bacteria</taxon>
        <taxon>Pseudomonadati</taxon>
        <taxon>Pseudomonadota</taxon>
        <taxon>Gammaproteobacteria</taxon>
        <taxon>Vibrionales</taxon>
        <taxon>Vibrionaceae</taxon>
        <taxon>Vibrio</taxon>
    </lineage>
</organism>
<dbReference type="Proteomes" id="UP000462621">
    <property type="component" value="Unassembled WGS sequence"/>
</dbReference>
<dbReference type="InterPro" id="IPR041657">
    <property type="entry name" value="HTH_17"/>
</dbReference>
<keyword evidence="3" id="KW-1185">Reference proteome</keyword>
<dbReference type="Gene3D" id="1.10.238.160">
    <property type="match status" value="1"/>
</dbReference>
<sequence>MKSNKTAARLLTYTDVCGMLNRNYKTIWAWVRDGHFPKPVKFRGKTLGWKQEDFDQWLAEHSN</sequence>
<feature type="domain" description="Helix-turn-helix" evidence="1">
    <location>
        <begin position="10"/>
        <end position="61"/>
    </location>
</feature>
<dbReference type="EMBL" id="WEKT01000025">
    <property type="protein sequence ID" value="MZI94232.1"/>
    <property type="molecule type" value="Genomic_DNA"/>
</dbReference>
<proteinExistence type="predicted"/>
<name>A0A7X4LLM5_9VIBR</name>
<evidence type="ECO:0000313" key="3">
    <source>
        <dbReference type="Proteomes" id="UP000462621"/>
    </source>
</evidence>
<dbReference type="InterPro" id="IPR009061">
    <property type="entry name" value="DNA-bd_dom_put_sf"/>
</dbReference>
<comment type="caution">
    <text evidence="2">The sequence shown here is derived from an EMBL/GenBank/DDBJ whole genome shotgun (WGS) entry which is preliminary data.</text>
</comment>
<evidence type="ECO:0000259" key="1">
    <source>
        <dbReference type="Pfam" id="PF12728"/>
    </source>
</evidence>
<gene>
    <name evidence="2" type="ORF">F9817_13615</name>
</gene>
<dbReference type="RefSeq" id="WP_161156443.1">
    <property type="nucleotide sequence ID" value="NZ_WEKT01000025.1"/>
</dbReference>
<dbReference type="Pfam" id="PF12728">
    <property type="entry name" value="HTH_17"/>
    <property type="match status" value="1"/>
</dbReference>
<evidence type="ECO:0000313" key="2">
    <source>
        <dbReference type="EMBL" id="MZI94232.1"/>
    </source>
</evidence>
<reference evidence="2 3" key="1">
    <citation type="submission" date="2019-10" db="EMBL/GenBank/DDBJ databases">
        <title>Vibrio sp. nov. isolated from a shrimp pond.</title>
        <authorList>
            <person name="Gomez-Gil B."/>
            <person name="Enciso-Ibarra J."/>
            <person name="Enciso-Ibarra K."/>
            <person name="Bolan-Mejia C."/>
        </authorList>
    </citation>
    <scope>NUCLEOTIDE SEQUENCE [LARGE SCALE GENOMIC DNA]</scope>
    <source>
        <strain evidence="2 3">CAIM 722</strain>
    </source>
</reference>